<proteinExistence type="predicted"/>
<dbReference type="InterPro" id="IPR001647">
    <property type="entry name" value="HTH_TetR"/>
</dbReference>
<dbReference type="PANTHER" id="PTHR43479:SF7">
    <property type="entry name" value="TETR-FAMILY TRANSCRIPTIONAL REGULATOR"/>
    <property type="match status" value="1"/>
</dbReference>
<evidence type="ECO:0000259" key="3">
    <source>
        <dbReference type="PROSITE" id="PS50977"/>
    </source>
</evidence>
<reference evidence="4 5" key="1">
    <citation type="journal article" date="2011" name="Stand. Genomic Sci.">
        <title>Complete genome sequence of Syntrophobotulus glycolicus type strain (FlGlyR).</title>
        <authorList>
            <person name="Han C."/>
            <person name="Mwirichia R."/>
            <person name="Chertkov O."/>
            <person name="Held B."/>
            <person name="Lapidus A."/>
            <person name="Nolan M."/>
            <person name="Lucas S."/>
            <person name="Hammon N."/>
            <person name="Deshpande S."/>
            <person name="Cheng J.F."/>
            <person name="Tapia R."/>
            <person name="Goodwin L."/>
            <person name="Pitluck S."/>
            <person name="Huntemann M."/>
            <person name="Liolios K."/>
            <person name="Ivanova N."/>
            <person name="Pagani I."/>
            <person name="Mavromatis K."/>
            <person name="Ovchinikova G."/>
            <person name="Pati A."/>
            <person name="Chen A."/>
            <person name="Palaniappan K."/>
            <person name="Land M."/>
            <person name="Hauser L."/>
            <person name="Brambilla E.M."/>
            <person name="Rohde M."/>
            <person name="Spring S."/>
            <person name="Sikorski J."/>
            <person name="Goker M."/>
            <person name="Woyke T."/>
            <person name="Bristow J."/>
            <person name="Eisen J.A."/>
            <person name="Markowitz V."/>
            <person name="Hugenholtz P."/>
            <person name="Kyrpides N.C."/>
            <person name="Klenk H.P."/>
            <person name="Detter J.C."/>
        </authorList>
    </citation>
    <scope>NUCLEOTIDE SEQUENCE [LARGE SCALE GENOMIC DNA]</scope>
    <source>
        <strain evidence="5">DSM 8271 / FlGlyR</strain>
    </source>
</reference>
<organism evidence="4 5">
    <name type="scientific">Syntrophobotulus glycolicus (strain DSM 8271 / FlGlyR)</name>
    <dbReference type="NCBI Taxonomy" id="645991"/>
    <lineage>
        <taxon>Bacteria</taxon>
        <taxon>Bacillati</taxon>
        <taxon>Bacillota</taxon>
        <taxon>Clostridia</taxon>
        <taxon>Eubacteriales</taxon>
        <taxon>Desulfitobacteriaceae</taxon>
        <taxon>Syntrophobotulus</taxon>
    </lineage>
</organism>
<keyword evidence="1 2" id="KW-0238">DNA-binding</keyword>
<evidence type="ECO:0000256" key="1">
    <source>
        <dbReference type="ARBA" id="ARBA00023125"/>
    </source>
</evidence>
<name>F0SUM8_SYNGF</name>
<protein>
    <submittedName>
        <fullName evidence="4">Transcriptional regulator, TetR family</fullName>
    </submittedName>
</protein>
<dbReference type="Pfam" id="PF14278">
    <property type="entry name" value="TetR_C_8"/>
    <property type="match status" value="1"/>
</dbReference>
<dbReference type="HOGENOM" id="CLU_087539_0_6_9"/>
<dbReference type="AlphaFoldDB" id="F0SUM8"/>
<dbReference type="eggNOG" id="COG1309">
    <property type="taxonomic scope" value="Bacteria"/>
</dbReference>
<dbReference type="Proteomes" id="UP000007488">
    <property type="component" value="Chromosome"/>
</dbReference>
<evidence type="ECO:0000313" key="4">
    <source>
        <dbReference type="EMBL" id="ADY55521.1"/>
    </source>
</evidence>
<dbReference type="InterPro" id="IPR050624">
    <property type="entry name" value="HTH-type_Tx_Regulator"/>
</dbReference>
<dbReference type="SUPFAM" id="SSF46689">
    <property type="entry name" value="Homeodomain-like"/>
    <property type="match status" value="1"/>
</dbReference>
<dbReference type="KEGG" id="sgy:Sgly_1203"/>
<dbReference type="InterPro" id="IPR009057">
    <property type="entry name" value="Homeodomain-like_sf"/>
</dbReference>
<sequence length="208" mass="23947">MKTEKTDRRVKYTRMLLKNSLMELMRERPISKISVKLLCETADINRSTFYAHYTDQYDLLKQLEQEVIAEVKKHIAKDAFAKPTAQTMQLMNQILDYIAQNADLFKILLSEYGDSTFHKEIMLLAQQKIITDIHNNLVLDSRTSEYLQYFAVTGALSIIQKWLQDGMREPTPKMSELIARLLYKGVLDFSPQTGADSGQDACSGRRPC</sequence>
<gene>
    <name evidence="4" type="ordered locus">Sgly_1203</name>
</gene>
<feature type="domain" description="HTH tetR-type" evidence="3">
    <location>
        <begin position="11"/>
        <end position="71"/>
    </location>
</feature>
<reference evidence="5" key="2">
    <citation type="submission" date="2011-02" db="EMBL/GenBank/DDBJ databases">
        <title>The complete genome of Syntrophobotulus glycolicus DSM 8271.</title>
        <authorList>
            <person name="Lucas S."/>
            <person name="Copeland A."/>
            <person name="Lapidus A."/>
            <person name="Bruce D."/>
            <person name="Goodwin L."/>
            <person name="Pitluck S."/>
            <person name="Kyrpides N."/>
            <person name="Mavromatis K."/>
            <person name="Pagani I."/>
            <person name="Ivanova N."/>
            <person name="Mikhailova N."/>
            <person name="Chertkov O."/>
            <person name="Held B."/>
            <person name="Detter J.C."/>
            <person name="Tapia R."/>
            <person name="Han C."/>
            <person name="Land M."/>
            <person name="Hauser L."/>
            <person name="Markowitz V."/>
            <person name="Cheng J.-F."/>
            <person name="Hugenholtz P."/>
            <person name="Woyke T."/>
            <person name="Wu D."/>
            <person name="Spring S."/>
            <person name="Schroeder M."/>
            <person name="Brambilla E."/>
            <person name="Klenk H.-P."/>
            <person name="Eisen J.A."/>
        </authorList>
    </citation>
    <scope>NUCLEOTIDE SEQUENCE [LARGE SCALE GENOMIC DNA]</scope>
    <source>
        <strain evidence="5">DSM 8271 / FlGlyR</strain>
    </source>
</reference>
<dbReference type="RefSeq" id="WP_013624391.1">
    <property type="nucleotide sequence ID" value="NC_015172.1"/>
</dbReference>
<dbReference type="OrthoDB" id="9810250at2"/>
<evidence type="ECO:0000256" key="2">
    <source>
        <dbReference type="PROSITE-ProRule" id="PRU00335"/>
    </source>
</evidence>
<dbReference type="InterPro" id="IPR039532">
    <property type="entry name" value="TetR_C_Firmicutes"/>
</dbReference>
<dbReference type="GO" id="GO:0003677">
    <property type="term" value="F:DNA binding"/>
    <property type="evidence" value="ECO:0007669"/>
    <property type="project" value="UniProtKB-UniRule"/>
</dbReference>
<evidence type="ECO:0000313" key="5">
    <source>
        <dbReference type="Proteomes" id="UP000007488"/>
    </source>
</evidence>
<dbReference type="PROSITE" id="PS50977">
    <property type="entry name" value="HTH_TETR_2"/>
    <property type="match status" value="1"/>
</dbReference>
<accession>F0SUM8</accession>
<dbReference type="EMBL" id="CP002547">
    <property type="protein sequence ID" value="ADY55521.1"/>
    <property type="molecule type" value="Genomic_DNA"/>
</dbReference>
<keyword evidence="5" id="KW-1185">Reference proteome</keyword>
<dbReference type="PANTHER" id="PTHR43479">
    <property type="entry name" value="ACREF/ENVCD OPERON REPRESSOR-RELATED"/>
    <property type="match status" value="1"/>
</dbReference>
<feature type="DNA-binding region" description="H-T-H motif" evidence="2">
    <location>
        <begin position="34"/>
        <end position="53"/>
    </location>
</feature>
<dbReference type="Gene3D" id="1.10.357.10">
    <property type="entry name" value="Tetracycline Repressor, domain 2"/>
    <property type="match status" value="1"/>
</dbReference>